<keyword evidence="1" id="KW-0812">Transmembrane</keyword>
<proteinExistence type="predicted"/>
<feature type="domain" description="TadE-like" evidence="2">
    <location>
        <begin position="24"/>
        <end position="51"/>
    </location>
</feature>
<accession>A0A1H9HIP2</accession>
<dbReference type="Proteomes" id="UP000199647">
    <property type="component" value="Unassembled WGS sequence"/>
</dbReference>
<keyword evidence="1" id="KW-1133">Transmembrane helix</keyword>
<name>A0A1H9HIP2_9HYPH</name>
<dbReference type="OrthoDB" id="7189296at2"/>
<evidence type="ECO:0000313" key="4">
    <source>
        <dbReference type="Proteomes" id="UP000199647"/>
    </source>
</evidence>
<dbReference type="EMBL" id="FOFG01000006">
    <property type="protein sequence ID" value="SEQ62148.1"/>
    <property type="molecule type" value="Genomic_DNA"/>
</dbReference>
<dbReference type="InterPro" id="IPR012495">
    <property type="entry name" value="TadE-like_dom"/>
</dbReference>
<sequence>MRAAIVPRLDCRRQLLPFLQSSGGAVAVEFALILPVLISLWFGMIVFGTGFSISRKTDIAGAALGDLVGRAGTDKTNSNYTKTLMTTDLSSMFTLVARGLYPYDTTKLKLVVTSIRVQPGGTSKVTWSQAYNGGTARTVGENGSSLIPSSLVAEAGAADAPVQVIMTETSYPYTPAVGYILTGTVNLGNVSFNTPRSTFADGDPGNVALCTSSSACLY</sequence>
<evidence type="ECO:0000256" key="1">
    <source>
        <dbReference type="SAM" id="Phobius"/>
    </source>
</evidence>
<keyword evidence="1" id="KW-0472">Membrane</keyword>
<dbReference type="RefSeq" id="WP_092496425.1">
    <property type="nucleotide sequence ID" value="NZ_FOFG01000006.1"/>
</dbReference>
<organism evidence="3 4">
    <name type="scientific">Faunimonas pinastri</name>
    <dbReference type="NCBI Taxonomy" id="1855383"/>
    <lineage>
        <taxon>Bacteria</taxon>
        <taxon>Pseudomonadati</taxon>
        <taxon>Pseudomonadota</taxon>
        <taxon>Alphaproteobacteria</taxon>
        <taxon>Hyphomicrobiales</taxon>
        <taxon>Afifellaceae</taxon>
        <taxon>Faunimonas</taxon>
    </lineage>
</organism>
<keyword evidence="4" id="KW-1185">Reference proteome</keyword>
<evidence type="ECO:0000313" key="3">
    <source>
        <dbReference type="EMBL" id="SEQ62148.1"/>
    </source>
</evidence>
<evidence type="ECO:0000259" key="2">
    <source>
        <dbReference type="Pfam" id="PF07811"/>
    </source>
</evidence>
<dbReference type="AlphaFoldDB" id="A0A1H9HIP2"/>
<protein>
    <submittedName>
        <fullName evidence="3">TadE-like protein</fullName>
    </submittedName>
</protein>
<dbReference type="STRING" id="1855383.SAMN05216548_10653"/>
<dbReference type="Pfam" id="PF07811">
    <property type="entry name" value="TadE"/>
    <property type="match status" value="1"/>
</dbReference>
<reference evidence="3 4" key="1">
    <citation type="submission" date="2016-10" db="EMBL/GenBank/DDBJ databases">
        <authorList>
            <person name="de Groot N.N."/>
        </authorList>
    </citation>
    <scope>NUCLEOTIDE SEQUENCE [LARGE SCALE GENOMIC DNA]</scope>
    <source>
        <strain evidence="3 4">A52C2</strain>
    </source>
</reference>
<gene>
    <name evidence="3" type="ORF">SAMN05216548_10653</name>
</gene>
<feature type="transmembrane region" description="Helical" evidence="1">
    <location>
        <begin position="25"/>
        <end position="47"/>
    </location>
</feature>